<gene>
    <name evidence="8" type="ORF">ACFPQB_17440</name>
</gene>
<dbReference type="Proteomes" id="UP001596072">
    <property type="component" value="Unassembled WGS sequence"/>
</dbReference>
<evidence type="ECO:0000256" key="1">
    <source>
        <dbReference type="ARBA" id="ARBA00004141"/>
    </source>
</evidence>
<keyword evidence="9" id="KW-1185">Reference proteome</keyword>
<feature type="transmembrane region" description="Helical" evidence="6">
    <location>
        <begin position="161"/>
        <end position="184"/>
    </location>
</feature>
<proteinExistence type="inferred from homology"/>
<feature type="domain" description="EamA" evidence="7">
    <location>
        <begin position="161"/>
        <end position="294"/>
    </location>
</feature>
<feature type="transmembrane region" description="Helical" evidence="6">
    <location>
        <begin position="280"/>
        <end position="300"/>
    </location>
</feature>
<feature type="transmembrane region" description="Helical" evidence="6">
    <location>
        <begin position="21"/>
        <end position="41"/>
    </location>
</feature>
<dbReference type="InterPro" id="IPR050638">
    <property type="entry name" value="AA-Vitamin_Transporters"/>
</dbReference>
<organism evidence="8 9">
    <name type="scientific">Nocardioides vastitatis</name>
    <dbReference type="NCBI Taxonomy" id="2568655"/>
    <lineage>
        <taxon>Bacteria</taxon>
        <taxon>Bacillati</taxon>
        <taxon>Actinomycetota</taxon>
        <taxon>Actinomycetes</taxon>
        <taxon>Propionibacteriales</taxon>
        <taxon>Nocardioidaceae</taxon>
        <taxon>Nocardioides</taxon>
    </lineage>
</organism>
<accession>A0ABW0ZIC7</accession>
<feature type="transmembrane region" description="Helical" evidence="6">
    <location>
        <begin position="224"/>
        <end position="244"/>
    </location>
</feature>
<feature type="transmembrane region" description="Helical" evidence="6">
    <location>
        <begin position="191"/>
        <end position="209"/>
    </location>
</feature>
<evidence type="ECO:0000256" key="6">
    <source>
        <dbReference type="SAM" id="Phobius"/>
    </source>
</evidence>
<feature type="transmembrane region" description="Helical" evidence="6">
    <location>
        <begin position="108"/>
        <end position="128"/>
    </location>
</feature>
<reference evidence="9" key="1">
    <citation type="journal article" date="2019" name="Int. J. Syst. Evol. Microbiol.">
        <title>The Global Catalogue of Microorganisms (GCM) 10K type strain sequencing project: providing services to taxonomists for standard genome sequencing and annotation.</title>
        <authorList>
            <consortium name="The Broad Institute Genomics Platform"/>
            <consortium name="The Broad Institute Genome Sequencing Center for Infectious Disease"/>
            <person name="Wu L."/>
            <person name="Ma J."/>
        </authorList>
    </citation>
    <scope>NUCLEOTIDE SEQUENCE [LARGE SCALE GENOMIC DNA]</scope>
    <source>
        <strain evidence="9">YIM 94188</strain>
    </source>
</reference>
<evidence type="ECO:0000259" key="7">
    <source>
        <dbReference type="Pfam" id="PF00892"/>
    </source>
</evidence>
<comment type="similarity">
    <text evidence="2">Belongs to the EamA transporter family.</text>
</comment>
<dbReference type="Pfam" id="PF00892">
    <property type="entry name" value="EamA"/>
    <property type="match status" value="2"/>
</dbReference>
<dbReference type="PANTHER" id="PTHR32322:SF2">
    <property type="entry name" value="EAMA DOMAIN-CONTAINING PROTEIN"/>
    <property type="match status" value="1"/>
</dbReference>
<dbReference type="EMBL" id="JBHSNS010000010">
    <property type="protein sequence ID" value="MFC5730709.1"/>
    <property type="molecule type" value="Genomic_DNA"/>
</dbReference>
<name>A0ABW0ZIC7_9ACTN</name>
<dbReference type="InterPro" id="IPR000620">
    <property type="entry name" value="EamA_dom"/>
</dbReference>
<keyword evidence="3 6" id="KW-0812">Transmembrane</keyword>
<keyword evidence="4 6" id="KW-1133">Transmembrane helix</keyword>
<feature type="domain" description="EamA" evidence="7">
    <location>
        <begin position="20"/>
        <end position="151"/>
    </location>
</feature>
<evidence type="ECO:0000256" key="2">
    <source>
        <dbReference type="ARBA" id="ARBA00007362"/>
    </source>
</evidence>
<feature type="transmembrane region" description="Helical" evidence="6">
    <location>
        <begin position="80"/>
        <end position="102"/>
    </location>
</feature>
<comment type="caution">
    <text evidence="8">The sequence shown here is derived from an EMBL/GenBank/DDBJ whole genome shotgun (WGS) entry which is preliminary data.</text>
</comment>
<protein>
    <submittedName>
        <fullName evidence="8">DMT family transporter</fullName>
    </submittedName>
</protein>
<dbReference type="InterPro" id="IPR037185">
    <property type="entry name" value="EmrE-like"/>
</dbReference>
<evidence type="ECO:0000256" key="3">
    <source>
        <dbReference type="ARBA" id="ARBA00022692"/>
    </source>
</evidence>
<evidence type="ECO:0000256" key="4">
    <source>
        <dbReference type="ARBA" id="ARBA00022989"/>
    </source>
</evidence>
<dbReference type="PANTHER" id="PTHR32322">
    <property type="entry name" value="INNER MEMBRANE TRANSPORTER"/>
    <property type="match status" value="1"/>
</dbReference>
<feature type="transmembrane region" description="Helical" evidence="6">
    <location>
        <begin position="135"/>
        <end position="155"/>
    </location>
</feature>
<dbReference type="RefSeq" id="WP_378527530.1">
    <property type="nucleotide sequence ID" value="NZ_JBHSNS010000010.1"/>
</dbReference>
<evidence type="ECO:0000313" key="8">
    <source>
        <dbReference type="EMBL" id="MFC5730709.1"/>
    </source>
</evidence>
<keyword evidence="5 6" id="KW-0472">Membrane</keyword>
<comment type="subcellular location">
    <subcellularLocation>
        <location evidence="1">Membrane</location>
        <topology evidence="1">Multi-pass membrane protein</topology>
    </subcellularLocation>
</comment>
<dbReference type="SUPFAM" id="SSF103481">
    <property type="entry name" value="Multidrug resistance efflux transporter EmrE"/>
    <property type="match status" value="2"/>
</dbReference>
<evidence type="ECO:0000256" key="5">
    <source>
        <dbReference type="ARBA" id="ARBA00023136"/>
    </source>
</evidence>
<feature type="transmembrane region" description="Helical" evidence="6">
    <location>
        <begin position="256"/>
        <end position="274"/>
    </location>
</feature>
<evidence type="ECO:0000313" key="9">
    <source>
        <dbReference type="Proteomes" id="UP001596072"/>
    </source>
</evidence>
<sequence>MTSATATLASPVRPVSRVRGTTLAALGMACVGSSVAVSATIVDAPLFTLQAVRYAIAALILLVTFRLTGRRVPRPRGTEWLWLAAVSVTGLVIFNVAVVRGVDHAEPAVIGVAVAAVPVLLAIVPALVRRRRPPVLLAVGALVVTAGAVLVQGTGRTDAAGVGYAMLALACEAGFTLCALPVLLRLGPAGVSFHSVWMAAAGLAVLGIGTEGARAAGELDLSDAVAALWLAVVVTAVAFLLWYAAVGAIGAGRAGLFTGVVPITAAVGGVALGGEIPGPLVWLGTGVVAAGVALGLRAAADEGA</sequence>
<feature type="transmembrane region" description="Helical" evidence="6">
    <location>
        <begin position="47"/>
        <end position="68"/>
    </location>
</feature>